<proteinExistence type="predicted"/>
<dbReference type="EMBL" id="DLUG01000021">
    <property type="protein sequence ID" value="DAB37236.1"/>
    <property type="molecule type" value="Genomic_DNA"/>
</dbReference>
<accession>A0A2D3WG29</accession>
<keyword evidence="1" id="KW-0175">Coiled coil</keyword>
<dbReference type="SUPFAM" id="SSF47162">
    <property type="entry name" value="Apolipoprotein"/>
    <property type="match status" value="1"/>
</dbReference>
<gene>
    <name evidence="2" type="ORF">CFH80_00655</name>
</gene>
<dbReference type="STRING" id="366522.GCA_001548055_00057"/>
<organism evidence="2 3">
    <name type="scientific">Sulfurospirillum cavolei</name>
    <dbReference type="NCBI Taxonomy" id="366522"/>
    <lineage>
        <taxon>Bacteria</taxon>
        <taxon>Pseudomonadati</taxon>
        <taxon>Campylobacterota</taxon>
        <taxon>Epsilonproteobacteria</taxon>
        <taxon>Campylobacterales</taxon>
        <taxon>Sulfurospirillaceae</taxon>
        <taxon>Sulfurospirillum</taxon>
    </lineage>
</organism>
<name>A0A2D3WG29_9BACT</name>
<evidence type="ECO:0000256" key="1">
    <source>
        <dbReference type="SAM" id="Coils"/>
    </source>
</evidence>
<feature type="coiled-coil region" evidence="1">
    <location>
        <begin position="297"/>
        <end position="389"/>
    </location>
</feature>
<comment type="caution">
    <text evidence="2">The sequence shown here is derived from an EMBL/GenBank/DDBJ whole genome shotgun (WGS) entry which is preliminary data.</text>
</comment>
<dbReference type="Pfam" id="PF20572">
    <property type="entry name" value="DUF6781"/>
    <property type="match status" value="1"/>
</dbReference>
<dbReference type="Proteomes" id="UP000231638">
    <property type="component" value="Unassembled WGS sequence"/>
</dbReference>
<sequence length="417" mass="47527">MESTYTIFLATVKENKDSPKLYPLISELCFELSRKKIQRLKDEHNIYNRLGELFELYAKALHEEGLKNTRALNSVIDGLLKASSYEQEAFLYKTIYEKEQLEKSIFHQKQHIRATLTQMFDTLEHHIESMQEETKLHALSALSDAKLKGIEMLGILHETTSEALLTTLEKGSDIVDTIYEITKNLSFQAISERELSKKRMMDISHTVISAAIEIADEDLGHAKDILEGTVNGVREGIAKAIDKFKNDLKFAPTEEIEGLVETDLTQLRKELLKVDEQFMKLLEALAAQNEGISASLIQEILKEMNSSTAKMMRAANEAKEAISERIEQLKAEAFVLEKTFKEKAEKRLESFKKDVNEFEKIATSKVESLKQFEFENEKAKQVAQEAKKLGFHAWKVAKNMVDGAVKSAKEAMKKEEK</sequence>
<dbReference type="InterPro" id="IPR046708">
    <property type="entry name" value="DUF6781"/>
</dbReference>
<reference evidence="2 3" key="1">
    <citation type="journal article" date="2017" name="Front. Microbiol.">
        <title>Comparative Genomic Analysis of the Class Epsilonproteobacteria and Proposed Reclassification to Epsilonbacteraeota (phyl. nov.).</title>
        <authorList>
            <person name="Waite D.W."/>
            <person name="Vanwonterghem I."/>
            <person name="Rinke C."/>
            <person name="Parks D.H."/>
            <person name="Zhang Y."/>
            <person name="Takai K."/>
            <person name="Sievert S.M."/>
            <person name="Simon J."/>
            <person name="Campbell B.J."/>
            <person name="Hanson T.E."/>
            <person name="Woyke T."/>
            <person name="Klotz M.G."/>
            <person name="Hugenholtz P."/>
        </authorList>
    </citation>
    <scope>NUCLEOTIDE SEQUENCE [LARGE SCALE GENOMIC DNA]</scope>
    <source>
        <strain evidence="2">UBA11420</strain>
    </source>
</reference>
<evidence type="ECO:0000313" key="2">
    <source>
        <dbReference type="EMBL" id="DAB37236.1"/>
    </source>
</evidence>
<protein>
    <submittedName>
        <fullName evidence="2">Uncharacterized protein</fullName>
    </submittedName>
</protein>
<evidence type="ECO:0000313" key="3">
    <source>
        <dbReference type="Proteomes" id="UP000231638"/>
    </source>
</evidence>
<dbReference type="AlphaFoldDB" id="A0A2D3WG29"/>